<evidence type="ECO:0000256" key="1">
    <source>
        <dbReference type="ARBA" id="ARBA00000085"/>
    </source>
</evidence>
<evidence type="ECO:0000256" key="3">
    <source>
        <dbReference type="ARBA" id="ARBA00022553"/>
    </source>
</evidence>
<dbReference type="Pfam" id="PF02518">
    <property type="entry name" value="HATPase_c"/>
    <property type="match status" value="1"/>
</dbReference>
<evidence type="ECO:0000256" key="7">
    <source>
        <dbReference type="ARBA" id="ARBA00022840"/>
    </source>
</evidence>
<dbReference type="SMART" id="SM00387">
    <property type="entry name" value="HATPase_c"/>
    <property type="match status" value="1"/>
</dbReference>
<dbReference type="GO" id="GO:0000155">
    <property type="term" value="F:phosphorelay sensor kinase activity"/>
    <property type="evidence" value="ECO:0007669"/>
    <property type="project" value="InterPro"/>
</dbReference>
<dbReference type="InterPro" id="IPR003594">
    <property type="entry name" value="HATPase_dom"/>
</dbReference>
<evidence type="ECO:0000313" key="12">
    <source>
        <dbReference type="Proteomes" id="UP000595917"/>
    </source>
</evidence>
<keyword evidence="5" id="KW-0547">Nucleotide-binding</keyword>
<evidence type="ECO:0000256" key="8">
    <source>
        <dbReference type="ARBA" id="ARBA00023012"/>
    </source>
</evidence>
<evidence type="ECO:0000256" key="5">
    <source>
        <dbReference type="ARBA" id="ARBA00022741"/>
    </source>
</evidence>
<name>A0A7T8B9T8_9SPIR</name>
<keyword evidence="4" id="KW-0808">Transferase</keyword>
<evidence type="ECO:0000256" key="9">
    <source>
        <dbReference type="SAM" id="Phobius"/>
    </source>
</evidence>
<dbReference type="Gene3D" id="1.20.5.1930">
    <property type="match status" value="1"/>
</dbReference>
<protein>
    <recommendedName>
        <fullName evidence="2">histidine kinase</fullName>
        <ecNumber evidence="2">2.7.13.3</ecNumber>
    </recommendedName>
</protein>
<feature type="transmembrane region" description="Helical" evidence="9">
    <location>
        <begin position="7"/>
        <end position="31"/>
    </location>
</feature>
<dbReference type="GO" id="GO:0016020">
    <property type="term" value="C:membrane"/>
    <property type="evidence" value="ECO:0007669"/>
    <property type="project" value="InterPro"/>
</dbReference>
<keyword evidence="12" id="KW-1185">Reference proteome</keyword>
<feature type="transmembrane region" description="Helical" evidence="9">
    <location>
        <begin position="78"/>
        <end position="98"/>
    </location>
</feature>
<dbReference type="PROSITE" id="PS51257">
    <property type="entry name" value="PROKAR_LIPOPROTEIN"/>
    <property type="match status" value="1"/>
</dbReference>
<dbReference type="SUPFAM" id="SSF55874">
    <property type="entry name" value="ATPase domain of HSP90 chaperone/DNA topoisomerase II/histidine kinase"/>
    <property type="match status" value="1"/>
</dbReference>
<dbReference type="InterPro" id="IPR050482">
    <property type="entry name" value="Sensor_HK_TwoCompSys"/>
</dbReference>
<dbReference type="RefSeq" id="WP_215627253.1">
    <property type="nucleotide sequence ID" value="NZ_CP067089.2"/>
</dbReference>
<dbReference type="EC" id="2.7.13.3" evidence="2"/>
<keyword evidence="9" id="KW-0812">Transmembrane</keyword>
<keyword evidence="8" id="KW-0902">Two-component regulatory system</keyword>
<feature type="transmembrane region" description="Helical" evidence="9">
    <location>
        <begin position="127"/>
        <end position="147"/>
    </location>
</feature>
<gene>
    <name evidence="11" type="ORF">JFL75_03280</name>
</gene>
<keyword evidence="9" id="KW-1133">Transmembrane helix</keyword>
<feature type="transmembrane region" description="Helical" evidence="9">
    <location>
        <begin position="159"/>
        <end position="180"/>
    </location>
</feature>
<reference evidence="11" key="1">
    <citation type="submission" date="2021-01" db="EMBL/GenBank/DDBJ databases">
        <title>Description of Breznakiella homolactica.</title>
        <authorList>
            <person name="Song Y."/>
            <person name="Brune A."/>
        </authorList>
    </citation>
    <scope>NUCLEOTIDE SEQUENCE</scope>
    <source>
        <strain evidence="11">RmG30</strain>
    </source>
</reference>
<evidence type="ECO:0000259" key="10">
    <source>
        <dbReference type="SMART" id="SM00387"/>
    </source>
</evidence>
<accession>A0A7T8B9T8</accession>
<dbReference type="InterPro" id="IPR011712">
    <property type="entry name" value="Sig_transdc_His_kin_sub3_dim/P"/>
</dbReference>
<keyword evidence="9" id="KW-0472">Membrane</keyword>
<dbReference type="InterPro" id="IPR036890">
    <property type="entry name" value="HATPase_C_sf"/>
</dbReference>
<dbReference type="Pfam" id="PF07730">
    <property type="entry name" value="HisKA_3"/>
    <property type="match status" value="1"/>
</dbReference>
<dbReference type="AlphaFoldDB" id="A0A7T8B9T8"/>
<evidence type="ECO:0000256" key="6">
    <source>
        <dbReference type="ARBA" id="ARBA00022777"/>
    </source>
</evidence>
<feature type="transmembrane region" description="Helical" evidence="9">
    <location>
        <begin position="51"/>
        <end position="73"/>
    </location>
</feature>
<dbReference type="CDD" id="cd16917">
    <property type="entry name" value="HATPase_UhpB-NarQ-NarX-like"/>
    <property type="match status" value="1"/>
</dbReference>
<dbReference type="Proteomes" id="UP000595917">
    <property type="component" value="Chromosome"/>
</dbReference>
<keyword evidence="3" id="KW-0597">Phosphoprotein</keyword>
<proteinExistence type="predicted"/>
<dbReference type="PANTHER" id="PTHR24421">
    <property type="entry name" value="NITRATE/NITRITE SENSOR PROTEIN NARX-RELATED"/>
    <property type="match status" value="1"/>
</dbReference>
<dbReference type="Gene3D" id="3.30.565.10">
    <property type="entry name" value="Histidine kinase-like ATPase, C-terminal domain"/>
    <property type="match status" value="1"/>
</dbReference>
<dbReference type="PANTHER" id="PTHR24421:SF10">
    <property type="entry name" value="NITRATE_NITRITE SENSOR PROTEIN NARQ"/>
    <property type="match status" value="1"/>
</dbReference>
<keyword evidence="6" id="KW-0418">Kinase</keyword>
<evidence type="ECO:0000256" key="4">
    <source>
        <dbReference type="ARBA" id="ARBA00022679"/>
    </source>
</evidence>
<evidence type="ECO:0000256" key="2">
    <source>
        <dbReference type="ARBA" id="ARBA00012438"/>
    </source>
</evidence>
<dbReference type="EMBL" id="CP067089">
    <property type="protein sequence ID" value="QQO09949.1"/>
    <property type="molecule type" value="Genomic_DNA"/>
</dbReference>
<organism evidence="11 12">
    <name type="scientific">Breznakiella homolactica</name>
    <dbReference type="NCBI Taxonomy" id="2798577"/>
    <lineage>
        <taxon>Bacteria</taxon>
        <taxon>Pseudomonadati</taxon>
        <taxon>Spirochaetota</taxon>
        <taxon>Spirochaetia</taxon>
        <taxon>Spirochaetales</taxon>
        <taxon>Breznakiellaceae</taxon>
        <taxon>Breznakiella</taxon>
    </lineage>
</organism>
<sequence>MNLYKFFCRLVPALSAAVFLFIACTAFTAIYAGPAAGELPLFDAKTETNRFLFYMNFYVSFGVCTASIFLCLLSPDRFLKVVFFPIGFVAAIISGYILDELFTIKLPTYSAFIIMASAAFPPPRNYVITAGSIISFVVFLFHPFFLGSGSGSFILRDPSFFQTIMVIIFLGFLSVTFFAIQYLVGKTLDSAATAEHLNFVSNSMVLFNHRLQEYAKNSGSEAIKKDRLRFTRDLHDSSGYVFTNIMAMTNAAISCGTMETARAQEIFQKIHNQAKEGMRQTRETLYMIREIEDPQPDSIDSIFRMKTIFEEITGIAVNIEAGNMKQDYGRTVNKTLARILQEAFTNAIRHGKANRILIHFWEFPSELTMTVTDNGRGIRRIVKGIGLAGMEERLDSIGGTLEISSPEEGGFRLIVRIPLTGAEQTSY</sequence>
<dbReference type="GO" id="GO:0046983">
    <property type="term" value="F:protein dimerization activity"/>
    <property type="evidence" value="ECO:0007669"/>
    <property type="project" value="InterPro"/>
</dbReference>
<keyword evidence="7" id="KW-0067">ATP-binding</keyword>
<dbReference type="GO" id="GO:0005524">
    <property type="term" value="F:ATP binding"/>
    <property type="evidence" value="ECO:0007669"/>
    <property type="project" value="UniProtKB-KW"/>
</dbReference>
<evidence type="ECO:0000313" key="11">
    <source>
        <dbReference type="EMBL" id="QQO09949.1"/>
    </source>
</evidence>
<dbReference type="KEGG" id="bhc:JFL75_03280"/>
<comment type="catalytic activity">
    <reaction evidence="1">
        <text>ATP + protein L-histidine = ADP + protein N-phospho-L-histidine.</text>
        <dbReference type="EC" id="2.7.13.3"/>
    </reaction>
</comment>
<feature type="domain" description="Histidine kinase/HSP90-like ATPase" evidence="10">
    <location>
        <begin position="331"/>
        <end position="421"/>
    </location>
</feature>